<dbReference type="EMBL" id="LT629799">
    <property type="protein sequence ID" value="SDU99584.1"/>
    <property type="molecule type" value="Genomic_DNA"/>
</dbReference>
<dbReference type="OrthoDB" id="9770306at2"/>
<keyword evidence="1 6" id="KW-0004">4Fe-4S</keyword>
<dbReference type="Gene3D" id="1.10.1060.10">
    <property type="entry name" value="Alpha-helical ferredoxin"/>
    <property type="match status" value="1"/>
</dbReference>
<keyword evidence="4 6" id="KW-0408">Iron</keyword>
<feature type="compositionally biased region" description="Basic residues" evidence="7">
    <location>
        <begin position="371"/>
        <end position="380"/>
    </location>
</feature>
<keyword evidence="10" id="KW-1185">Reference proteome</keyword>
<dbReference type="PANTHER" id="PTHR32479">
    <property type="entry name" value="GLYCOLATE OXIDASE IRON-SULFUR SUBUNIT"/>
    <property type="match status" value="1"/>
</dbReference>
<keyword evidence="5 6" id="KW-0411">Iron-sulfur</keyword>
<comment type="cofactor">
    <cofactor evidence="6">
        <name>[4Fe-4S] cluster</name>
        <dbReference type="ChEBI" id="CHEBI:49883"/>
    </cofactor>
    <text evidence="6">Binds 2 [4Fe-4S] clusters.</text>
</comment>
<dbReference type="RefSeq" id="WP_091076367.1">
    <property type="nucleotide sequence ID" value="NZ_LT629799.1"/>
</dbReference>
<dbReference type="InterPro" id="IPR009051">
    <property type="entry name" value="Helical_ferredxn"/>
</dbReference>
<evidence type="ECO:0000313" key="10">
    <source>
        <dbReference type="Proteomes" id="UP000198825"/>
    </source>
</evidence>
<dbReference type="InterPro" id="IPR012257">
    <property type="entry name" value="Glc_ox_4Fe-4S"/>
</dbReference>
<organism evidence="9 10">
    <name type="scientific">Microlunatus sagamiharensis</name>
    <dbReference type="NCBI Taxonomy" id="546874"/>
    <lineage>
        <taxon>Bacteria</taxon>
        <taxon>Bacillati</taxon>
        <taxon>Actinomycetota</taxon>
        <taxon>Actinomycetes</taxon>
        <taxon>Propionibacteriales</taxon>
        <taxon>Propionibacteriaceae</taxon>
        <taxon>Microlunatus</taxon>
    </lineage>
</organism>
<dbReference type="Proteomes" id="UP000198825">
    <property type="component" value="Chromosome I"/>
</dbReference>
<dbReference type="PANTHER" id="PTHR32479:SF19">
    <property type="entry name" value="ANAEROBIC GLYCEROL-3-PHOSPHATE DEHYDROGENASE SUBUNIT C"/>
    <property type="match status" value="1"/>
</dbReference>
<feature type="domain" description="4Fe-4S ferredoxin-type" evidence="8">
    <location>
        <begin position="67"/>
        <end position="90"/>
    </location>
</feature>
<evidence type="ECO:0000256" key="3">
    <source>
        <dbReference type="ARBA" id="ARBA00022737"/>
    </source>
</evidence>
<proteinExistence type="predicted"/>
<evidence type="ECO:0000256" key="6">
    <source>
        <dbReference type="PIRNR" id="PIRNR000139"/>
    </source>
</evidence>
<evidence type="ECO:0000256" key="1">
    <source>
        <dbReference type="ARBA" id="ARBA00022485"/>
    </source>
</evidence>
<dbReference type="SUPFAM" id="SSF54862">
    <property type="entry name" value="4Fe-4S ferredoxins"/>
    <property type="match status" value="1"/>
</dbReference>
<dbReference type="PIRSF" id="PIRSF000139">
    <property type="entry name" value="Glc_ox_4Fe-4S"/>
    <property type="match status" value="1"/>
</dbReference>
<dbReference type="PROSITE" id="PS00198">
    <property type="entry name" value="4FE4S_FER_1"/>
    <property type="match status" value="2"/>
</dbReference>
<dbReference type="GO" id="GO:0046872">
    <property type="term" value="F:metal ion binding"/>
    <property type="evidence" value="ECO:0007669"/>
    <property type="project" value="UniProtKB-UniRule"/>
</dbReference>
<evidence type="ECO:0000256" key="2">
    <source>
        <dbReference type="ARBA" id="ARBA00022723"/>
    </source>
</evidence>
<dbReference type="InterPro" id="IPR004017">
    <property type="entry name" value="Cys_rich_dom"/>
</dbReference>
<comment type="catalytic activity">
    <reaction evidence="6">
        <text>glycolate + A = glyoxylate + AH2</text>
        <dbReference type="Rhea" id="RHEA:21264"/>
        <dbReference type="ChEBI" id="CHEBI:13193"/>
        <dbReference type="ChEBI" id="CHEBI:17499"/>
        <dbReference type="ChEBI" id="CHEBI:29805"/>
        <dbReference type="ChEBI" id="CHEBI:36655"/>
        <dbReference type="EC" id="1.1.99.14"/>
    </reaction>
</comment>
<keyword evidence="6" id="KW-0249">Electron transport</keyword>
<dbReference type="Pfam" id="PF02754">
    <property type="entry name" value="CCG"/>
    <property type="match status" value="2"/>
</dbReference>
<evidence type="ECO:0000256" key="5">
    <source>
        <dbReference type="ARBA" id="ARBA00023014"/>
    </source>
</evidence>
<protein>
    <recommendedName>
        <fullName evidence="6">Glycolate oxidase iron-sulfur subunit</fullName>
        <ecNumber evidence="6">1.1.99.14</ecNumber>
    </recommendedName>
</protein>
<dbReference type="AlphaFoldDB" id="A0A1H2N2L3"/>
<sequence length="411" mass="43931">MSDEGGSAEPEGRGIFPAELLDRCISCGFCLPACPTYAITKEEKSSPRGRIGLMRMLETGELDPDDATLQHEASFCLGCRACEPVCPAGVQYGQLLEHWRDHQWRGVHKPPVVAALMEAVEHPRLIETAGRLVPHGRAPEPDERTDEEPASLMLGCFERGLFPRVSRAALELRPELACPSDQGCCGALHAHNGDSATGVALAEALGERLPGTIVTTAGGCAGHLAHVLGDRVQELSAYVAAHPQDGPDGEVLVDGRRARVGLQDSCHLRNGLGVWEEPRALVAAVADYVEVPGAASCCGSAGSYSLLRPRDSRRVLAPKLDAIEALDLDYLVTVNPGCQRQLVTGLRRRRSRTRVLSLAELLVMARGGPAPRRRSWRRRTTGPEDEPAPLAAHLNDRPAPDDPGAAGAGLA</sequence>
<keyword evidence="3" id="KW-0677">Repeat</keyword>
<dbReference type="InterPro" id="IPR017900">
    <property type="entry name" value="4Fe4S_Fe_S_CS"/>
</dbReference>
<accession>A0A1H2N2L3</accession>
<dbReference type="STRING" id="546874.SAMN04488544_3182"/>
<feature type="region of interest" description="Disordered" evidence="7">
    <location>
        <begin position="370"/>
        <end position="411"/>
    </location>
</feature>
<comment type="function">
    <text evidence="6">Component of a complex that catalyzes the oxidation of glycolate to glyoxylate.</text>
</comment>
<evidence type="ECO:0000256" key="4">
    <source>
        <dbReference type="ARBA" id="ARBA00023004"/>
    </source>
</evidence>
<gene>
    <name evidence="9" type="ORF">SAMN04488544_3182</name>
</gene>
<evidence type="ECO:0000256" key="7">
    <source>
        <dbReference type="SAM" id="MobiDB-lite"/>
    </source>
</evidence>
<evidence type="ECO:0000259" key="8">
    <source>
        <dbReference type="PROSITE" id="PS51379"/>
    </source>
</evidence>
<dbReference type="PROSITE" id="PS51379">
    <property type="entry name" value="4FE4S_FER_2"/>
    <property type="match status" value="2"/>
</dbReference>
<evidence type="ECO:0000313" key="9">
    <source>
        <dbReference type="EMBL" id="SDU99584.1"/>
    </source>
</evidence>
<name>A0A1H2N2L3_9ACTN</name>
<dbReference type="Pfam" id="PF13183">
    <property type="entry name" value="Fer4_8"/>
    <property type="match status" value="1"/>
</dbReference>
<keyword evidence="6" id="KW-0813">Transport</keyword>
<dbReference type="GO" id="GO:0019154">
    <property type="term" value="F:glycolate dehydrogenase activity"/>
    <property type="evidence" value="ECO:0007669"/>
    <property type="project" value="UniProtKB-EC"/>
</dbReference>
<keyword evidence="2 6" id="KW-0479">Metal-binding</keyword>
<dbReference type="GO" id="GO:0051539">
    <property type="term" value="F:4 iron, 4 sulfur cluster binding"/>
    <property type="evidence" value="ECO:0007669"/>
    <property type="project" value="UniProtKB-UniRule"/>
</dbReference>
<reference evidence="10" key="1">
    <citation type="submission" date="2016-10" db="EMBL/GenBank/DDBJ databases">
        <authorList>
            <person name="Varghese N."/>
            <person name="Submissions S."/>
        </authorList>
    </citation>
    <scope>NUCLEOTIDE SEQUENCE [LARGE SCALE GENOMIC DNA]</scope>
    <source>
        <strain evidence="10">DSM 21743</strain>
    </source>
</reference>
<dbReference type="EC" id="1.1.99.14" evidence="6"/>
<feature type="domain" description="4Fe-4S ferredoxin-type" evidence="8">
    <location>
        <begin position="15"/>
        <end position="44"/>
    </location>
</feature>
<comment type="catalytic activity">
    <reaction evidence="6">
        <text>(R)-lactate + A = pyruvate + AH2</text>
        <dbReference type="Rhea" id="RHEA:15089"/>
        <dbReference type="ChEBI" id="CHEBI:13193"/>
        <dbReference type="ChEBI" id="CHEBI:15361"/>
        <dbReference type="ChEBI" id="CHEBI:16004"/>
        <dbReference type="ChEBI" id="CHEBI:17499"/>
    </reaction>
</comment>
<dbReference type="InterPro" id="IPR017896">
    <property type="entry name" value="4Fe4S_Fe-S-bd"/>
</dbReference>